<dbReference type="PANTHER" id="PTHR10492">
    <property type="match status" value="1"/>
</dbReference>
<organism evidence="4">
    <name type="scientific">Absidia glauca</name>
    <name type="common">Pin mould</name>
    <dbReference type="NCBI Taxonomy" id="4829"/>
    <lineage>
        <taxon>Eukaryota</taxon>
        <taxon>Fungi</taxon>
        <taxon>Fungi incertae sedis</taxon>
        <taxon>Mucoromycota</taxon>
        <taxon>Mucoromycotina</taxon>
        <taxon>Mucoromycetes</taxon>
        <taxon>Mucorales</taxon>
        <taxon>Cunninghamellaceae</taxon>
        <taxon>Absidia</taxon>
    </lineage>
</organism>
<dbReference type="OMA" id="CILPRIT"/>
<evidence type="ECO:0000313" key="4">
    <source>
        <dbReference type="EMBL" id="SAL96773.1"/>
    </source>
</evidence>
<evidence type="ECO:0000256" key="1">
    <source>
        <dbReference type="RuleBase" id="RU363044"/>
    </source>
</evidence>
<dbReference type="GO" id="GO:0043139">
    <property type="term" value="F:5'-3' DNA helicase activity"/>
    <property type="evidence" value="ECO:0007669"/>
    <property type="project" value="UniProtKB-EC"/>
</dbReference>
<dbReference type="GO" id="GO:0006281">
    <property type="term" value="P:DNA repair"/>
    <property type="evidence" value="ECO:0007669"/>
    <property type="project" value="UniProtKB-KW"/>
</dbReference>
<comment type="cofactor">
    <cofactor evidence="1">
        <name>Mg(2+)</name>
        <dbReference type="ChEBI" id="CHEBI:18420"/>
    </cofactor>
</comment>
<dbReference type="OrthoDB" id="432234at2759"/>
<dbReference type="Pfam" id="PF05970">
    <property type="entry name" value="PIF1"/>
    <property type="match status" value="1"/>
</dbReference>
<keyword evidence="1" id="KW-0234">DNA repair</keyword>
<feature type="domain" description="DNA helicase Pif1-like 2B" evidence="3">
    <location>
        <begin position="197"/>
        <end position="243"/>
    </location>
</feature>
<dbReference type="STRING" id="4829.A0A163J2J1"/>
<evidence type="ECO:0000313" key="5">
    <source>
        <dbReference type="Proteomes" id="UP000078561"/>
    </source>
</evidence>
<dbReference type="GO" id="GO:0016887">
    <property type="term" value="F:ATP hydrolysis activity"/>
    <property type="evidence" value="ECO:0007669"/>
    <property type="project" value="RHEA"/>
</dbReference>
<feature type="domain" description="DNA helicase Pif1-like DEAD-box helicase" evidence="2">
    <location>
        <begin position="1"/>
        <end position="104"/>
    </location>
</feature>
<keyword evidence="1" id="KW-0378">Hydrolase</keyword>
<dbReference type="InParanoid" id="A0A163J2J1"/>
<keyword evidence="5" id="KW-1185">Reference proteome</keyword>
<name>A0A163J2J1_ABSGL</name>
<dbReference type="GO" id="GO:0006310">
    <property type="term" value="P:DNA recombination"/>
    <property type="evidence" value="ECO:0007669"/>
    <property type="project" value="UniProtKB-KW"/>
</dbReference>
<dbReference type="GO" id="GO:0005524">
    <property type="term" value="F:ATP binding"/>
    <property type="evidence" value="ECO:0007669"/>
    <property type="project" value="UniProtKB-KW"/>
</dbReference>
<dbReference type="InterPro" id="IPR010285">
    <property type="entry name" value="DNA_helicase_pif1-like_DEAD"/>
</dbReference>
<keyword evidence="1" id="KW-0347">Helicase</keyword>
<evidence type="ECO:0000259" key="2">
    <source>
        <dbReference type="Pfam" id="PF05970"/>
    </source>
</evidence>
<dbReference type="Pfam" id="PF21530">
    <property type="entry name" value="Pif1_2B_dom"/>
    <property type="match status" value="1"/>
</dbReference>
<reference evidence="4" key="1">
    <citation type="submission" date="2016-04" db="EMBL/GenBank/DDBJ databases">
        <authorList>
            <person name="Evans L.H."/>
            <person name="Alamgir A."/>
            <person name="Owens N."/>
            <person name="Weber N.D."/>
            <person name="Virtaneva K."/>
            <person name="Barbian K."/>
            <person name="Babar A."/>
            <person name="Rosenke K."/>
        </authorList>
    </citation>
    <scope>NUCLEOTIDE SEQUENCE [LARGE SCALE GENOMIC DNA]</scope>
    <source>
        <strain evidence="4">CBS 101.48</strain>
    </source>
</reference>
<dbReference type="Proteomes" id="UP000078561">
    <property type="component" value="Unassembled WGS sequence"/>
</dbReference>
<comment type="similarity">
    <text evidence="1">Belongs to the helicase family.</text>
</comment>
<protein>
    <recommendedName>
        <fullName evidence="1">ATP-dependent DNA helicase</fullName>
        <ecNumber evidence="1">5.6.2.3</ecNumber>
    </recommendedName>
</protein>
<dbReference type="EMBL" id="LT551261">
    <property type="protein sequence ID" value="SAL96773.1"/>
    <property type="molecule type" value="Genomic_DNA"/>
</dbReference>
<keyword evidence="1" id="KW-0067">ATP-binding</keyword>
<dbReference type="SUPFAM" id="SSF52540">
    <property type="entry name" value="P-loop containing nucleoside triphosphate hydrolases"/>
    <property type="match status" value="1"/>
</dbReference>
<keyword evidence="1" id="KW-0233">DNA recombination</keyword>
<dbReference type="EC" id="5.6.2.3" evidence="1"/>
<feature type="non-terminal residue" evidence="4">
    <location>
        <position position="305"/>
    </location>
</feature>
<keyword evidence="1" id="KW-0547">Nucleotide-binding</keyword>
<comment type="catalytic activity">
    <reaction evidence="1">
        <text>ATP + H2O = ADP + phosphate + H(+)</text>
        <dbReference type="Rhea" id="RHEA:13065"/>
        <dbReference type="ChEBI" id="CHEBI:15377"/>
        <dbReference type="ChEBI" id="CHEBI:15378"/>
        <dbReference type="ChEBI" id="CHEBI:30616"/>
        <dbReference type="ChEBI" id="CHEBI:43474"/>
        <dbReference type="ChEBI" id="CHEBI:456216"/>
        <dbReference type="EC" id="5.6.2.3"/>
    </reaction>
</comment>
<keyword evidence="1" id="KW-0227">DNA damage</keyword>
<sequence length="305" mass="33783">MTSKYNFEAVDRCLKDVMGAVDPVLKNVLFGGKVVVFGGDFRQILPVVVKGNRGDIVADCIQASYIWPATQVLHLNENMRVQAAGQQSAIFAAKLLAIGNGEAPYDTQVPIDENWLLDSNDIKGVLNKVYPQLSCPEGPSCFDGRAILATKNSDVDFINNQASLLFPGEAKIYESCDTVQEDECPDSESNASDYPVEFLNCVNPSGMPNHILELKVGMPLTIIRNIDVCNGLCNGTKVYITKLLNYSIIVRQYNNPSAHECILPRITFVTDEDEYPFRLRRRQLPVRPAFAMTIHKAQGQTLSHV</sequence>
<accession>A0A163J2J1</accession>
<dbReference type="AlphaFoldDB" id="A0A163J2J1"/>
<dbReference type="GO" id="GO:0000723">
    <property type="term" value="P:telomere maintenance"/>
    <property type="evidence" value="ECO:0007669"/>
    <property type="project" value="InterPro"/>
</dbReference>
<proteinExistence type="inferred from homology"/>
<dbReference type="PANTHER" id="PTHR10492:SF57">
    <property type="entry name" value="ATP-DEPENDENT DNA HELICASE"/>
    <property type="match status" value="1"/>
</dbReference>
<dbReference type="InterPro" id="IPR027417">
    <property type="entry name" value="P-loop_NTPase"/>
</dbReference>
<dbReference type="InterPro" id="IPR049163">
    <property type="entry name" value="Pif1-like_2B_dom"/>
</dbReference>
<evidence type="ECO:0000259" key="3">
    <source>
        <dbReference type="Pfam" id="PF21530"/>
    </source>
</evidence>
<gene>
    <name evidence="4" type="primary">ABSGL_02195.1 scaffold 2822</name>
</gene>